<feature type="compositionally biased region" description="Polar residues" evidence="1">
    <location>
        <begin position="430"/>
        <end position="445"/>
    </location>
</feature>
<accession>A0A177W9B0</accession>
<dbReference type="EMBL" id="DS022300">
    <property type="protein sequence ID" value="OAJ36376.1"/>
    <property type="molecule type" value="Genomic_DNA"/>
</dbReference>
<reference evidence="2 3" key="1">
    <citation type="submission" date="2006-10" db="EMBL/GenBank/DDBJ databases">
        <title>The Genome Sequence of Batrachochytrium dendrobatidis JEL423.</title>
        <authorList>
            <consortium name="The Broad Institute Genome Sequencing Platform"/>
            <person name="Birren B."/>
            <person name="Lander E."/>
            <person name="Galagan J."/>
            <person name="Cuomo C."/>
            <person name="Devon K."/>
            <person name="Jaffe D."/>
            <person name="Butler J."/>
            <person name="Alvarez P."/>
            <person name="Gnerre S."/>
            <person name="Grabherr M."/>
            <person name="Kleber M."/>
            <person name="Mauceli E."/>
            <person name="Brockman W."/>
            <person name="Young S."/>
            <person name="LaButti K."/>
            <person name="Sykes S."/>
            <person name="DeCaprio D."/>
            <person name="Crawford M."/>
            <person name="Koehrsen M."/>
            <person name="Engels R."/>
            <person name="Montgomery P."/>
            <person name="Pearson M."/>
            <person name="Howarth C."/>
            <person name="Larson L."/>
            <person name="White J."/>
            <person name="O'Leary S."/>
            <person name="Kodira C."/>
            <person name="Zeng Q."/>
            <person name="Yandava C."/>
            <person name="Alvarado L."/>
            <person name="Longcore J."/>
            <person name="James T."/>
        </authorList>
    </citation>
    <scope>NUCLEOTIDE SEQUENCE [LARGE SCALE GENOMIC DNA]</scope>
    <source>
        <strain evidence="2 3">JEL423</strain>
    </source>
</reference>
<feature type="compositionally biased region" description="Polar residues" evidence="1">
    <location>
        <begin position="367"/>
        <end position="387"/>
    </location>
</feature>
<sequence>MADIDAATSCINVDNTDMKSDVTVSSVQMAMLYSAPQTSTETTDAEITTTINHVHKCTLIRCKRVQFSDPLVTAILEPYKYSSHSSSIHSIFHYHNRHGRSTAAEKTDGQSRPWNWLRQNLQRAWSSLLFGSNENTAHAKDMPANLFVIDTSKSNLPIADTIDSGKVLVGSDDGFIARSDSSPDGESMESRPFHRRNSLELVVMRNNSLTKKPLPSNPIESAPDHSSDNPLNTWISNGCPPNNSIEKEADVVIVGKKKSIQPSLTVLPEQPLDNTSKHKQPPLVIDGNCSPLLLQKSLPVILAVECTLDPYIPTKSAIADSMTDSNTSHRPCSHTDPLPNPSKKLWSSLSTLTRILHKTPSHEHHAQANQDSTIATSRSADTINIPETTPDDATASKRMSLPHTTSTDGAALPKKAFRFPSWHYSYTGSLSKHSSSADSNPSKPRSVSFPPGPIQLPEISSGPPITFDTILPFTAETSKPWDKSLPTVPPLPTDNTGISQTDYRNHRSRTLSNNTLDNNDNDELDELCKSAKGHAIMSDASYATTNCAFDVADQSAVLQYLGYNNNTSANSVVVANGNHSIR</sequence>
<gene>
    <name evidence="2" type="ORF">BDEG_20555</name>
</gene>
<feature type="region of interest" description="Disordered" evidence="1">
    <location>
        <begin position="359"/>
        <end position="412"/>
    </location>
</feature>
<protein>
    <submittedName>
        <fullName evidence="2">Uncharacterized protein</fullName>
    </submittedName>
</protein>
<evidence type="ECO:0000313" key="3">
    <source>
        <dbReference type="Proteomes" id="UP000077115"/>
    </source>
</evidence>
<dbReference type="Proteomes" id="UP000077115">
    <property type="component" value="Unassembled WGS sequence"/>
</dbReference>
<dbReference type="VEuPathDB" id="FungiDB:BDEG_20555"/>
<feature type="region of interest" description="Disordered" evidence="1">
    <location>
        <begin position="430"/>
        <end position="461"/>
    </location>
</feature>
<evidence type="ECO:0000256" key="1">
    <source>
        <dbReference type="SAM" id="MobiDB-lite"/>
    </source>
</evidence>
<feature type="region of interest" description="Disordered" evidence="1">
    <location>
        <begin position="322"/>
        <end position="344"/>
    </location>
</feature>
<feature type="region of interest" description="Disordered" evidence="1">
    <location>
        <begin position="478"/>
        <end position="501"/>
    </location>
</feature>
<name>A0A177W9B0_BATDL</name>
<feature type="region of interest" description="Disordered" evidence="1">
    <location>
        <begin position="209"/>
        <end position="228"/>
    </location>
</feature>
<dbReference type="AlphaFoldDB" id="A0A177W9B0"/>
<organism evidence="2 3">
    <name type="scientific">Batrachochytrium dendrobatidis (strain JEL423)</name>
    <dbReference type="NCBI Taxonomy" id="403673"/>
    <lineage>
        <taxon>Eukaryota</taxon>
        <taxon>Fungi</taxon>
        <taxon>Fungi incertae sedis</taxon>
        <taxon>Chytridiomycota</taxon>
        <taxon>Chytridiomycota incertae sedis</taxon>
        <taxon>Chytridiomycetes</taxon>
        <taxon>Rhizophydiales</taxon>
        <taxon>Rhizophydiales incertae sedis</taxon>
        <taxon>Batrachochytrium</taxon>
    </lineage>
</organism>
<reference evidence="2 3" key="2">
    <citation type="submission" date="2016-05" db="EMBL/GenBank/DDBJ databases">
        <title>Lineage-specific infection strategies underlie the spectrum of fungal disease in amphibians.</title>
        <authorList>
            <person name="Cuomo C.A."/>
            <person name="Farrer R.A."/>
            <person name="James T."/>
            <person name="Longcore J."/>
            <person name="Birren B."/>
        </authorList>
    </citation>
    <scope>NUCLEOTIDE SEQUENCE [LARGE SCALE GENOMIC DNA]</scope>
    <source>
        <strain evidence="2 3">JEL423</strain>
    </source>
</reference>
<proteinExistence type="predicted"/>
<evidence type="ECO:0000313" key="2">
    <source>
        <dbReference type="EMBL" id="OAJ36376.1"/>
    </source>
</evidence>